<evidence type="ECO:0000313" key="3">
    <source>
        <dbReference type="EMBL" id="TDY54806.1"/>
    </source>
</evidence>
<keyword evidence="2" id="KW-0472">Membrane</keyword>
<dbReference type="InterPro" id="IPR007251">
    <property type="entry name" value="Iron_permease_Fet4"/>
</dbReference>
<dbReference type="EMBL" id="SORE01000001">
    <property type="protein sequence ID" value="TDY54806.1"/>
    <property type="molecule type" value="Genomic_DNA"/>
</dbReference>
<organism evidence="3 4">
    <name type="scientific">Paraburkholderia rhizosphaerae</name>
    <dbReference type="NCBI Taxonomy" id="480658"/>
    <lineage>
        <taxon>Bacteria</taxon>
        <taxon>Pseudomonadati</taxon>
        <taxon>Pseudomonadota</taxon>
        <taxon>Betaproteobacteria</taxon>
        <taxon>Burkholderiales</taxon>
        <taxon>Burkholderiaceae</taxon>
        <taxon>Paraburkholderia</taxon>
    </lineage>
</organism>
<keyword evidence="2" id="KW-0812">Transmembrane</keyword>
<dbReference type="AlphaFoldDB" id="A0A4R8M0M4"/>
<name>A0A4R8M0M4_9BURK</name>
<sequence>MTQNWFSRFSTALSTMAGRPATFALAVALVVVWGVSGPLFHFSDTWQLVINTSTTIVTFLMVFLIQNTQNRDTAAMQIKLDELIRALEGAHNALLDLEELGEKDLTRFRKRYVQLAEEARTALRSGGTDTDSPFVDHQRPEPDDDAKQPRERAAETDASRHHG</sequence>
<keyword evidence="2" id="KW-1133">Transmembrane helix</keyword>
<protein>
    <submittedName>
        <fullName evidence="3">Low affinity Fe/Cu permease</fullName>
    </submittedName>
</protein>
<accession>A0A4R8M0M4</accession>
<feature type="transmembrane region" description="Helical" evidence="2">
    <location>
        <begin position="21"/>
        <end position="40"/>
    </location>
</feature>
<dbReference type="Proteomes" id="UP000295509">
    <property type="component" value="Unassembled WGS sequence"/>
</dbReference>
<evidence type="ECO:0000313" key="4">
    <source>
        <dbReference type="Proteomes" id="UP000295509"/>
    </source>
</evidence>
<evidence type="ECO:0000256" key="2">
    <source>
        <dbReference type="SAM" id="Phobius"/>
    </source>
</evidence>
<keyword evidence="4" id="KW-1185">Reference proteome</keyword>
<comment type="caution">
    <text evidence="3">The sequence shown here is derived from an EMBL/GenBank/DDBJ whole genome shotgun (WGS) entry which is preliminary data.</text>
</comment>
<feature type="transmembrane region" description="Helical" evidence="2">
    <location>
        <begin position="46"/>
        <end position="65"/>
    </location>
</feature>
<dbReference type="Pfam" id="PF04120">
    <property type="entry name" value="Iron_permease"/>
    <property type="match status" value="1"/>
</dbReference>
<feature type="region of interest" description="Disordered" evidence="1">
    <location>
        <begin position="122"/>
        <end position="163"/>
    </location>
</feature>
<reference evidence="3 4" key="1">
    <citation type="submission" date="2019-03" db="EMBL/GenBank/DDBJ databases">
        <title>Genomic Encyclopedia of Type Strains, Phase III (KMG-III): the genomes of soil and plant-associated and newly described type strains.</title>
        <authorList>
            <person name="Whitman W."/>
        </authorList>
    </citation>
    <scope>NUCLEOTIDE SEQUENCE [LARGE SCALE GENOMIC DNA]</scope>
    <source>
        <strain evidence="3 4">LMG 29544</strain>
    </source>
</reference>
<feature type="compositionally biased region" description="Basic and acidic residues" evidence="1">
    <location>
        <begin position="134"/>
        <end position="163"/>
    </location>
</feature>
<dbReference type="GO" id="GO:0055085">
    <property type="term" value="P:transmembrane transport"/>
    <property type="evidence" value="ECO:0007669"/>
    <property type="project" value="InterPro"/>
</dbReference>
<proteinExistence type="predicted"/>
<evidence type="ECO:0000256" key="1">
    <source>
        <dbReference type="SAM" id="MobiDB-lite"/>
    </source>
</evidence>
<gene>
    <name evidence="3" type="ORF">BX592_101262</name>
</gene>